<keyword evidence="4" id="KW-0442">Lipid degradation</keyword>
<dbReference type="InterPro" id="IPR036291">
    <property type="entry name" value="NAD(P)-bd_dom_sf"/>
</dbReference>
<evidence type="ECO:0000256" key="1">
    <source>
        <dbReference type="ARBA" id="ARBA00005005"/>
    </source>
</evidence>
<dbReference type="RefSeq" id="WP_214155470.1">
    <property type="nucleotide sequence ID" value="NZ_JAHBAY010000003.1"/>
</dbReference>
<comment type="pathway">
    <text evidence="1">Lipid metabolism; fatty acid beta-oxidation.</text>
</comment>
<dbReference type="Gene3D" id="3.40.50.720">
    <property type="entry name" value="NAD(P)-binding Rossmann-like Domain"/>
    <property type="match status" value="1"/>
</dbReference>
<accession>A0ABS5TDN0</accession>
<comment type="similarity">
    <text evidence="2">In the central section; belongs to the 3-hydroxyacyl-CoA dehydrogenase family.</text>
</comment>
<sequence>MTDLLEQAPDEVVTHALARDITLPAGTLVLITLDNGLDHTRPTTFGLRGLTALGEALDTARARAQAGEIVAVAVTGKPFFLAAGADLNLMKGEASRDDALAVARLGHDVFRRLGELPVPSFAFVNGAALGGGLEIALHCTYRTISAGVPAVALPECFLGLIPGWGGTYLLPNLIGPAAAFELIIKNPLSNNRMLNGPKAHRLGIADALFEPADFLEQSLAWASSVLQGATTVQRPPVDRSEATWAAAAAEAKAFADSKIGGAAPAPYRAIELVSGARSASRDEGFAAEDEALADMAVSQELRAGLYAFDLVNKRARKPFGAPDKSLARKVGSVGVVGAGLMAGQLALLFVRRLKVPVTLTDLDQDRVDKGVRYVHDEIDKLLLKGRLSADAGNRLKALVRGTTDKTAFADADVVIEAVFEDLAVKKQVFAELEAVVPETCVLLTNTSSLSVTDMAAGLEHPERVAGFHFFNPVAILPLVEVVRAEKTDEATLATVFQLGKALRKTCVLAADAPAFIVNRLLTRMMGEVVTTVDEGSDLHVADGALAPLGLPMSPFLLLALVGPAIAQHVSETLHGAYPDRFGVSENLGRLVAAGKPAIWSYDAEGKPFVDDDTAALFETGDKASGAEEIRDRTLTAITEEIGLMLDEGVVRHPQDIDLCMIMGAGWPFHLGGITPYLDREGYSERVLGRRFLPVGEATL</sequence>
<dbReference type="Pfam" id="PF00378">
    <property type="entry name" value="ECH_1"/>
    <property type="match status" value="1"/>
</dbReference>
<dbReference type="InterPro" id="IPR029045">
    <property type="entry name" value="ClpP/crotonase-like_dom_sf"/>
</dbReference>
<keyword evidence="8" id="KW-0456">Lyase</keyword>
<dbReference type="InterPro" id="IPR001753">
    <property type="entry name" value="Enoyl-CoA_hydra/iso"/>
</dbReference>
<dbReference type="Proteomes" id="UP001197247">
    <property type="component" value="Unassembled WGS sequence"/>
</dbReference>
<organism evidence="13 14">
    <name type="scientific">Kineosporia corallincola</name>
    <dbReference type="NCBI Taxonomy" id="2835133"/>
    <lineage>
        <taxon>Bacteria</taxon>
        <taxon>Bacillati</taxon>
        <taxon>Actinomycetota</taxon>
        <taxon>Actinomycetes</taxon>
        <taxon>Kineosporiales</taxon>
        <taxon>Kineosporiaceae</taxon>
        <taxon>Kineosporia</taxon>
    </lineage>
</organism>
<evidence type="ECO:0000256" key="8">
    <source>
        <dbReference type="ARBA" id="ARBA00023239"/>
    </source>
</evidence>
<dbReference type="InterPro" id="IPR050136">
    <property type="entry name" value="FA_oxidation_alpha_subunit"/>
</dbReference>
<evidence type="ECO:0000259" key="12">
    <source>
        <dbReference type="Pfam" id="PF02737"/>
    </source>
</evidence>
<dbReference type="Gene3D" id="3.90.226.10">
    <property type="entry name" value="2-enoyl-CoA Hydratase, Chain A, domain 1"/>
    <property type="match status" value="1"/>
</dbReference>
<reference evidence="13 14" key="1">
    <citation type="submission" date="2021-05" db="EMBL/GenBank/DDBJ databases">
        <title>Kineosporia and Streptomyces sp. nov. two new marine actinobacteria isolated from Coral.</title>
        <authorList>
            <person name="Buangrab K."/>
            <person name="Sutthacheep M."/>
            <person name="Yeemin T."/>
            <person name="Harunari E."/>
            <person name="Igarashi Y."/>
            <person name="Kanchanasin P."/>
            <person name="Tanasupawat S."/>
            <person name="Phongsopitanun W."/>
        </authorList>
    </citation>
    <scope>NUCLEOTIDE SEQUENCE [LARGE SCALE GENOMIC DNA]</scope>
    <source>
        <strain evidence="13 14">J2-2</strain>
    </source>
</reference>
<dbReference type="PANTHER" id="PTHR43612">
    <property type="entry name" value="TRIFUNCTIONAL ENZYME SUBUNIT ALPHA"/>
    <property type="match status" value="1"/>
</dbReference>
<dbReference type="EMBL" id="JAHBAY010000003">
    <property type="protein sequence ID" value="MBT0769187.1"/>
    <property type="molecule type" value="Genomic_DNA"/>
</dbReference>
<evidence type="ECO:0000256" key="5">
    <source>
        <dbReference type="ARBA" id="ARBA00023002"/>
    </source>
</evidence>
<keyword evidence="5" id="KW-0560">Oxidoreductase</keyword>
<evidence type="ECO:0000259" key="11">
    <source>
        <dbReference type="Pfam" id="PF00725"/>
    </source>
</evidence>
<dbReference type="CDD" id="cd06558">
    <property type="entry name" value="crotonase-like"/>
    <property type="match status" value="1"/>
</dbReference>
<dbReference type="InterPro" id="IPR008927">
    <property type="entry name" value="6-PGluconate_DH-like_C_sf"/>
</dbReference>
<evidence type="ECO:0000313" key="14">
    <source>
        <dbReference type="Proteomes" id="UP001197247"/>
    </source>
</evidence>
<comment type="catalytic activity">
    <reaction evidence="10">
        <text>a (3S)-3-hydroxyacyl-CoA + NAD(+) = a 3-oxoacyl-CoA + NADH + H(+)</text>
        <dbReference type="Rhea" id="RHEA:22432"/>
        <dbReference type="ChEBI" id="CHEBI:15378"/>
        <dbReference type="ChEBI" id="CHEBI:57318"/>
        <dbReference type="ChEBI" id="CHEBI:57540"/>
        <dbReference type="ChEBI" id="CHEBI:57945"/>
        <dbReference type="ChEBI" id="CHEBI:90726"/>
        <dbReference type="EC" id="1.1.1.35"/>
    </reaction>
</comment>
<dbReference type="InterPro" id="IPR006108">
    <property type="entry name" value="3HC_DH_C"/>
</dbReference>
<evidence type="ECO:0000256" key="10">
    <source>
        <dbReference type="ARBA" id="ARBA00049556"/>
    </source>
</evidence>
<protein>
    <submittedName>
        <fullName evidence="13">Enoyl-CoA hydratase/isomerase family protein</fullName>
    </submittedName>
</protein>
<evidence type="ECO:0000256" key="3">
    <source>
        <dbReference type="ARBA" id="ARBA00022832"/>
    </source>
</evidence>
<evidence type="ECO:0000256" key="7">
    <source>
        <dbReference type="ARBA" id="ARBA00023098"/>
    </source>
</evidence>
<evidence type="ECO:0000256" key="2">
    <source>
        <dbReference type="ARBA" id="ARBA00007005"/>
    </source>
</evidence>
<dbReference type="SUPFAM" id="SSF51735">
    <property type="entry name" value="NAD(P)-binding Rossmann-fold domains"/>
    <property type="match status" value="1"/>
</dbReference>
<dbReference type="SUPFAM" id="SSF52096">
    <property type="entry name" value="ClpP/crotonase"/>
    <property type="match status" value="1"/>
</dbReference>
<keyword evidence="6" id="KW-0520">NAD</keyword>
<evidence type="ECO:0000256" key="4">
    <source>
        <dbReference type="ARBA" id="ARBA00022963"/>
    </source>
</evidence>
<dbReference type="Gene3D" id="1.10.1040.50">
    <property type="match status" value="1"/>
</dbReference>
<dbReference type="Pfam" id="PF00725">
    <property type="entry name" value="3HCDH"/>
    <property type="match status" value="1"/>
</dbReference>
<keyword evidence="7" id="KW-0443">Lipid metabolism</keyword>
<feature type="domain" description="3-hydroxyacyl-CoA dehydrogenase NAD binding" evidence="12">
    <location>
        <begin position="333"/>
        <end position="511"/>
    </location>
</feature>
<feature type="domain" description="3-hydroxyacyl-CoA dehydrogenase C-terminal" evidence="11">
    <location>
        <begin position="515"/>
        <end position="595"/>
    </location>
</feature>
<name>A0ABS5TDN0_9ACTN</name>
<proteinExistence type="inferred from homology"/>
<evidence type="ECO:0000256" key="9">
    <source>
        <dbReference type="ARBA" id="ARBA00023268"/>
    </source>
</evidence>
<gene>
    <name evidence="13" type="ORF">KIH74_09670</name>
</gene>
<evidence type="ECO:0000313" key="13">
    <source>
        <dbReference type="EMBL" id="MBT0769187.1"/>
    </source>
</evidence>
<dbReference type="PANTHER" id="PTHR43612:SF3">
    <property type="entry name" value="TRIFUNCTIONAL ENZYME SUBUNIT ALPHA, MITOCHONDRIAL"/>
    <property type="match status" value="1"/>
</dbReference>
<dbReference type="InterPro" id="IPR006176">
    <property type="entry name" value="3-OHacyl-CoA_DH_NAD-bd"/>
</dbReference>
<dbReference type="SUPFAM" id="SSF48179">
    <property type="entry name" value="6-phosphogluconate dehydrogenase C-terminal domain-like"/>
    <property type="match status" value="2"/>
</dbReference>
<comment type="caution">
    <text evidence="13">The sequence shown here is derived from an EMBL/GenBank/DDBJ whole genome shotgun (WGS) entry which is preliminary data.</text>
</comment>
<evidence type="ECO:0000256" key="6">
    <source>
        <dbReference type="ARBA" id="ARBA00023027"/>
    </source>
</evidence>
<keyword evidence="9" id="KW-0511">Multifunctional enzyme</keyword>
<keyword evidence="14" id="KW-1185">Reference proteome</keyword>
<keyword evidence="3" id="KW-0276">Fatty acid metabolism</keyword>
<dbReference type="Pfam" id="PF02737">
    <property type="entry name" value="3HCDH_N"/>
    <property type="match status" value="1"/>
</dbReference>